<sequence length="213" mass="23955">MMKNFGCIDLLLSNDIWDPSAVFEEDHGEEGHYQQSTLELQQEALFQHEQVQPSLPQGADHDHQQVIPQGRKTIGQENFIIDDDGGGVSCRQSTERPDSEDLAMVFFEWLKSIKESISAEDLRNIKIKKSTIKCAAKRLGGGKEGMTQLLKLILQWVQNHQINTRAKQQQLQELTAPSTISIAKQSKTQIQTPEILTLTSILTALLIILPQLN</sequence>
<comment type="caution">
    <text evidence="1">The sequence shown here is derived from an EMBL/GenBank/DDBJ whole genome shotgun (WGS) entry which is preliminary data.</text>
</comment>
<protein>
    <submittedName>
        <fullName evidence="1">Uncharacterized protein</fullName>
    </submittedName>
</protein>
<dbReference type="AlphaFoldDB" id="A0AAD3Y562"/>
<name>A0AAD3Y562_NEPGR</name>
<evidence type="ECO:0000313" key="2">
    <source>
        <dbReference type="Proteomes" id="UP001279734"/>
    </source>
</evidence>
<accession>A0AAD3Y562</accession>
<organism evidence="1 2">
    <name type="scientific">Nepenthes gracilis</name>
    <name type="common">Slender pitcher plant</name>
    <dbReference type="NCBI Taxonomy" id="150966"/>
    <lineage>
        <taxon>Eukaryota</taxon>
        <taxon>Viridiplantae</taxon>
        <taxon>Streptophyta</taxon>
        <taxon>Embryophyta</taxon>
        <taxon>Tracheophyta</taxon>
        <taxon>Spermatophyta</taxon>
        <taxon>Magnoliopsida</taxon>
        <taxon>eudicotyledons</taxon>
        <taxon>Gunneridae</taxon>
        <taxon>Pentapetalae</taxon>
        <taxon>Caryophyllales</taxon>
        <taxon>Nepenthaceae</taxon>
        <taxon>Nepenthes</taxon>
    </lineage>
</organism>
<reference evidence="1" key="1">
    <citation type="submission" date="2023-05" db="EMBL/GenBank/DDBJ databases">
        <title>Nepenthes gracilis genome sequencing.</title>
        <authorList>
            <person name="Fukushima K."/>
        </authorList>
    </citation>
    <scope>NUCLEOTIDE SEQUENCE</scope>
    <source>
        <strain evidence="1">SING2019-196</strain>
    </source>
</reference>
<dbReference type="Proteomes" id="UP001279734">
    <property type="component" value="Unassembled WGS sequence"/>
</dbReference>
<dbReference type="EMBL" id="BSYO01000033">
    <property type="protein sequence ID" value="GMH27930.1"/>
    <property type="molecule type" value="Genomic_DNA"/>
</dbReference>
<evidence type="ECO:0000313" key="1">
    <source>
        <dbReference type="EMBL" id="GMH27930.1"/>
    </source>
</evidence>
<keyword evidence="2" id="KW-1185">Reference proteome</keyword>
<gene>
    <name evidence="1" type="ORF">Nepgr_029773</name>
</gene>
<proteinExistence type="predicted"/>